<keyword evidence="1" id="KW-1133">Transmembrane helix</keyword>
<dbReference type="Proteomes" id="UP000215383">
    <property type="component" value="Chromosome 1"/>
</dbReference>
<proteinExistence type="predicted"/>
<keyword evidence="1" id="KW-0472">Membrane</keyword>
<name>A0A239TAC3_9FIRM</name>
<dbReference type="PANTHER" id="PTHR43649:SF12">
    <property type="entry name" value="DIACETYLCHITOBIOSE BINDING PROTEIN DASA"/>
    <property type="match status" value="1"/>
</dbReference>
<dbReference type="InterPro" id="IPR050490">
    <property type="entry name" value="Bact_solute-bd_prot1"/>
</dbReference>
<feature type="transmembrane region" description="Helical" evidence="1">
    <location>
        <begin position="7"/>
        <end position="23"/>
    </location>
</feature>
<sequence length="431" mass="49448">MNKLKIGIGIIILVIAFAMYWSYNQTIVLKVGVFAGSNWDVPNGSGYKLIDTAIARFEEEHPNVKIEYKSGILKEDYSLWLADQIIEGNEPDVFIVLGDDFNTLSSVGALKDLTGLIENDKSFDINNYYGSVLKIGQYEGNQYALPYESNPKLMFVNKTLLEKEGIPMPKNDWTLDDFYDICKKVTKDSDGDGIIDQYGCYNFTWIDAINGYNLQLFNEDGTACYLNRDEVKEALTFMKNLNELNQGYNVKANDFDKGKIVFAPMPFSQYRAYKPYPWSIKKYSTFEWDCVRMPVAKNKKHVSEVSSLLMAISSRTTHSKEAWDFLKMLTYNEQSQKDLFQYSQGVSSLKSVIRSDEVNNLLNKDKLQESQVNMNLLDDVMESAVTAGQFKKYDTALSIMDRNIREIIQDNDDLDMSLIDLQKEVNKYLRN</sequence>
<dbReference type="AlphaFoldDB" id="A0A239TAC3"/>
<dbReference type="Gene3D" id="3.40.190.10">
    <property type="entry name" value="Periplasmic binding protein-like II"/>
    <property type="match status" value="1"/>
</dbReference>
<gene>
    <name evidence="2" type="primary">cycB</name>
    <name evidence="2" type="ORF">SAMEA4364220_00217</name>
</gene>
<evidence type="ECO:0000313" key="2">
    <source>
        <dbReference type="EMBL" id="SNU94526.1"/>
    </source>
</evidence>
<dbReference type="eggNOG" id="COG1653">
    <property type="taxonomic scope" value="Bacteria"/>
</dbReference>
<keyword evidence="3" id="KW-1185">Reference proteome</keyword>
<evidence type="ECO:0000313" key="3">
    <source>
        <dbReference type="Proteomes" id="UP000215383"/>
    </source>
</evidence>
<dbReference type="CDD" id="cd13585">
    <property type="entry name" value="PBP2_TMBP_like"/>
    <property type="match status" value="1"/>
</dbReference>
<keyword evidence="1" id="KW-0812">Transmembrane</keyword>
<organism evidence="2 3">
    <name type="scientific">Megamonas hypermegale</name>
    <dbReference type="NCBI Taxonomy" id="158847"/>
    <lineage>
        <taxon>Bacteria</taxon>
        <taxon>Bacillati</taxon>
        <taxon>Bacillota</taxon>
        <taxon>Negativicutes</taxon>
        <taxon>Selenomonadales</taxon>
        <taxon>Selenomonadaceae</taxon>
        <taxon>Megamonas</taxon>
    </lineage>
</organism>
<protein>
    <submittedName>
        <fullName evidence="2">Cyclodextrin-binding protein</fullName>
    </submittedName>
</protein>
<reference evidence="2 3" key="1">
    <citation type="submission" date="2017-06" db="EMBL/GenBank/DDBJ databases">
        <authorList>
            <consortium name="Pathogen Informatics"/>
        </authorList>
    </citation>
    <scope>NUCLEOTIDE SEQUENCE [LARGE SCALE GENOMIC DNA]</scope>
    <source>
        <strain evidence="2 3">NCTC10570</strain>
    </source>
</reference>
<dbReference type="SUPFAM" id="SSF53850">
    <property type="entry name" value="Periplasmic binding protein-like II"/>
    <property type="match status" value="1"/>
</dbReference>
<accession>A0A239TAC3</accession>
<dbReference type="RefSeq" id="WP_027890130.1">
    <property type="nucleotide sequence ID" value="NZ_CALXYH010000010.1"/>
</dbReference>
<evidence type="ECO:0000256" key="1">
    <source>
        <dbReference type="SAM" id="Phobius"/>
    </source>
</evidence>
<dbReference type="InterPro" id="IPR006059">
    <property type="entry name" value="SBP"/>
</dbReference>
<dbReference type="GeneID" id="78506259"/>
<dbReference type="EMBL" id="LT906446">
    <property type="protein sequence ID" value="SNU94526.1"/>
    <property type="molecule type" value="Genomic_DNA"/>
</dbReference>
<dbReference type="PANTHER" id="PTHR43649">
    <property type="entry name" value="ARABINOSE-BINDING PROTEIN-RELATED"/>
    <property type="match status" value="1"/>
</dbReference>
<dbReference type="Pfam" id="PF13416">
    <property type="entry name" value="SBP_bac_8"/>
    <property type="match status" value="1"/>
</dbReference>